<comment type="caution">
    <text evidence="2">The sequence shown here is derived from an EMBL/GenBank/DDBJ whole genome shotgun (WGS) entry which is preliminary data.</text>
</comment>
<keyword evidence="3" id="KW-1185">Reference proteome</keyword>
<reference evidence="2 3" key="1">
    <citation type="journal article" date="2019" name="Sci. Rep.">
        <title>Orb-weaving spider Araneus ventricosus genome elucidates the spidroin gene catalogue.</title>
        <authorList>
            <person name="Kono N."/>
            <person name="Nakamura H."/>
            <person name="Ohtoshi R."/>
            <person name="Moran D.A.P."/>
            <person name="Shinohara A."/>
            <person name="Yoshida Y."/>
            <person name="Fujiwara M."/>
            <person name="Mori M."/>
            <person name="Tomita M."/>
            <person name="Arakawa K."/>
        </authorList>
    </citation>
    <scope>NUCLEOTIDE SEQUENCE [LARGE SCALE GENOMIC DNA]</scope>
</reference>
<name>A0A4Y2JNL4_ARAVE</name>
<dbReference type="OrthoDB" id="6779804at2759"/>
<sequence>MLTPYEKEIEHLHNIFAGVETQDSVLDFEHNGAENVLEENFSDHETFNEHNTESEEDGDSRNGEVNNSEWFSSAYSAGKQNLGRIFMLVVMILCRDYLEHKGRRKM</sequence>
<evidence type="ECO:0000313" key="3">
    <source>
        <dbReference type="Proteomes" id="UP000499080"/>
    </source>
</evidence>
<feature type="region of interest" description="Disordered" evidence="1">
    <location>
        <begin position="39"/>
        <end position="66"/>
    </location>
</feature>
<dbReference type="AlphaFoldDB" id="A0A4Y2JNL4"/>
<dbReference type="EMBL" id="BGPR01003750">
    <property type="protein sequence ID" value="GBM91973.1"/>
    <property type="molecule type" value="Genomic_DNA"/>
</dbReference>
<proteinExistence type="predicted"/>
<organism evidence="2 3">
    <name type="scientific">Araneus ventricosus</name>
    <name type="common">Orbweaver spider</name>
    <name type="synonym">Epeira ventricosa</name>
    <dbReference type="NCBI Taxonomy" id="182803"/>
    <lineage>
        <taxon>Eukaryota</taxon>
        <taxon>Metazoa</taxon>
        <taxon>Ecdysozoa</taxon>
        <taxon>Arthropoda</taxon>
        <taxon>Chelicerata</taxon>
        <taxon>Arachnida</taxon>
        <taxon>Araneae</taxon>
        <taxon>Araneomorphae</taxon>
        <taxon>Entelegynae</taxon>
        <taxon>Araneoidea</taxon>
        <taxon>Araneidae</taxon>
        <taxon>Araneus</taxon>
    </lineage>
</organism>
<dbReference type="Proteomes" id="UP000499080">
    <property type="component" value="Unassembled WGS sequence"/>
</dbReference>
<gene>
    <name evidence="2" type="ORF">AVEN_160040_1</name>
</gene>
<evidence type="ECO:0000313" key="2">
    <source>
        <dbReference type="EMBL" id="GBM91973.1"/>
    </source>
</evidence>
<protein>
    <submittedName>
        <fullName evidence="2">Uncharacterized protein</fullName>
    </submittedName>
</protein>
<accession>A0A4Y2JNL4</accession>
<feature type="compositionally biased region" description="Basic and acidic residues" evidence="1">
    <location>
        <begin position="41"/>
        <end position="53"/>
    </location>
</feature>
<evidence type="ECO:0000256" key="1">
    <source>
        <dbReference type="SAM" id="MobiDB-lite"/>
    </source>
</evidence>